<comment type="caution">
    <text evidence="2">The sequence shown here is derived from an EMBL/GenBank/DDBJ whole genome shotgun (WGS) entry which is preliminary data.</text>
</comment>
<feature type="compositionally biased region" description="Polar residues" evidence="1">
    <location>
        <begin position="38"/>
        <end position="83"/>
    </location>
</feature>
<dbReference type="EMBL" id="NHTK01004646">
    <property type="protein sequence ID" value="PPQ85724.1"/>
    <property type="molecule type" value="Genomic_DNA"/>
</dbReference>
<evidence type="ECO:0000313" key="2">
    <source>
        <dbReference type="EMBL" id="PPQ85724.1"/>
    </source>
</evidence>
<accession>A0A409X4T6</accession>
<feature type="non-terminal residue" evidence="2">
    <location>
        <position position="226"/>
    </location>
</feature>
<gene>
    <name evidence="2" type="ORF">CVT24_001678</name>
</gene>
<keyword evidence="3" id="KW-1185">Reference proteome</keyword>
<dbReference type="AlphaFoldDB" id="A0A409X4T6"/>
<evidence type="ECO:0000256" key="1">
    <source>
        <dbReference type="SAM" id="MobiDB-lite"/>
    </source>
</evidence>
<dbReference type="InParanoid" id="A0A409X4T6"/>
<evidence type="ECO:0000313" key="3">
    <source>
        <dbReference type="Proteomes" id="UP000284842"/>
    </source>
</evidence>
<name>A0A409X4T6_9AGAR</name>
<protein>
    <submittedName>
        <fullName evidence="2">Uncharacterized protein</fullName>
    </submittedName>
</protein>
<proteinExistence type="predicted"/>
<sequence length="226" mass="25394">MPITPNPTPTPTFSAEALQAVLVDALSVHIHNLIQSGMRSPSLPFSNDQRRNTGNPNTVVSTVPITSQPRYPPSRNENVTARMSTGGHPPPAVVAFYDDFSRLLTSIRADLRAAPANEFFRQYESLDGIMEVDEGEYDFDTERGWFECFWGYVCVDVSLTLPNFEKVSPLWFVHKCMGQFEDFLEAIYEAQWLVRGKGLQAKLPHDFGVRARRLIVQACRISDLAA</sequence>
<dbReference type="Proteomes" id="UP000284842">
    <property type="component" value="Unassembled WGS sequence"/>
</dbReference>
<reference evidence="2 3" key="1">
    <citation type="journal article" date="2018" name="Evol. Lett.">
        <title>Horizontal gene cluster transfer increased hallucinogenic mushroom diversity.</title>
        <authorList>
            <person name="Reynolds H.T."/>
            <person name="Vijayakumar V."/>
            <person name="Gluck-Thaler E."/>
            <person name="Korotkin H.B."/>
            <person name="Matheny P.B."/>
            <person name="Slot J.C."/>
        </authorList>
    </citation>
    <scope>NUCLEOTIDE SEQUENCE [LARGE SCALE GENOMIC DNA]</scope>
    <source>
        <strain evidence="2 3">2629</strain>
    </source>
</reference>
<feature type="region of interest" description="Disordered" evidence="1">
    <location>
        <begin position="38"/>
        <end position="86"/>
    </location>
</feature>
<organism evidence="2 3">
    <name type="scientific">Panaeolus cyanescens</name>
    <dbReference type="NCBI Taxonomy" id="181874"/>
    <lineage>
        <taxon>Eukaryota</taxon>
        <taxon>Fungi</taxon>
        <taxon>Dikarya</taxon>
        <taxon>Basidiomycota</taxon>
        <taxon>Agaricomycotina</taxon>
        <taxon>Agaricomycetes</taxon>
        <taxon>Agaricomycetidae</taxon>
        <taxon>Agaricales</taxon>
        <taxon>Agaricineae</taxon>
        <taxon>Galeropsidaceae</taxon>
        <taxon>Panaeolus</taxon>
    </lineage>
</organism>